<keyword evidence="7" id="KW-0234">DNA repair</keyword>
<dbReference type="GO" id="GO:0005634">
    <property type="term" value="C:nucleus"/>
    <property type="evidence" value="ECO:0007669"/>
    <property type="project" value="UniProtKB-SubCell"/>
</dbReference>
<reference evidence="12" key="1">
    <citation type="journal article" date="2020" name="Fungal Divers.">
        <title>Resolving the Mortierellaceae phylogeny through synthesis of multi-gene phylogenetics and phylogenomics.</title>
        <authorList>
            <person name="Vandepol N."/>
            <person name="Liber J."/>
            <person name="Desiro A."/>
            <person name="Na H."/>
            <person name="Kennedy M."/>
            <person name="Barry K."/>
            <person name="Grigoriev I.V."/>
            <person name="Miller A.N."/>
            <person name="O'Donnell K."/>
            <person name="Stajich J.E."/>
            <person name="Bonito G."/>
        </authorList>
    </citation>
    <scope>NUCLEOTIDE SEQUENCE</scope>
    <source>
        <strain evidence="12">CK1249</strain>
    </source>
</reference>
<feature type="non-terminal residue" evidence="12">
    <location>
        <position position="409"/>
    </location>
</feature>
<feature type="domain" description="RING-type" evidence="11">
    <location>
        <begin position="48"/>
        <end position="86"/>
    </location>
</feature>
<dbReference type="PROSITE" id="PS00518">
    <property type="entry name" value="ZF_RING_1"/>
    <property type="match status" value="1"/>
</dbReference>
<evidence type="ECO:0000256" key="8">
    <source>
        <dbReference type="ARBA" id="ARBA00023242"/>
    </source>
</evidence>
<proteinExistence type="predicted"/>
<dbReference type="Proteomes" id="UP000738359">
    <property type="component" value="Unassembled WGS sequence"/>
</dbReference>
<feature type="compositionally biased region" description="Low complexity" evidence="10">
    <location>
        <begin position="242"/>
        <end position="259"/>
    </location>
</feature>
<feature type="compositionally biased region" description="Low complexity" evidence="10">
    <location>
        <begin position="171"/>
        <end position="198"/>
    </location>
</feature>
<feature type="compositionally biased region" description="Polar residues" evidence="10">
    <location>
        <begin position="158"/>
        <end position="170"/>
    </location>
</feature>
<keyword evidence="13" id="KW-1185">Reference proteome</keyword>
<evidence type="ECO:0000256" key="10">
    <source>
        <dbReference type="SAM" id="MobiDB-lite"/>
    </source>
</evidence>
<keyword evidence="6" id="KW-0862">Zinc</keyword>
<dbReference type="AlphaFoldDB" id="A0A9P6LXY2"/>
<accession>A0A9P6LXY2</accession>
<keyword evidence="8" id="KW-0539">Nucleus</keyword>
<feature type="region of interest" description="Disordered" evidence="10">
    <location>
        <begin position="234"/>
        <end position="293"/>
    </location>
</feature>
<evidence type="ECO:0000256" key="7">
    <source>
        <dbReference type="ARBA" id="ARBA00023204"/>
    </source>
</evidence>
<dbReference type="PANTHER" id="PTHR13763">
    <property type="entry name" value="BREAST CANCER TYPE 1 SUSCEPTIBILITY PROTEIN BRCA1"/>
    <property type="match status" value="1"/>
</dbReference>
<keyword evidence="3" id="KW-0677">Repeat</keyword>
<evidence type="ECO:0000256" key="1">
    <source>
        <dbReference type="ARBA" id="ARBA00004123"/>
    </source>
</evidence>
<evidence type="ECO:0000256" key="6">
    <source>
        <dbReference type="ARBA" id="ARBA00022833"/>
    </source>
</evidence>
<dbReference type="PANTHER" id="PTHR13763:SF0">
    <property type="entry name" value="BREAST CANCER TYPE 1 SUSCEPTIBILITY PROTEIN"/>
    <property type="match status" value="1"/>
</dbReference>
<dbReference type="InterPro" id="IPR017907">
    <property type="entry name" value="Znf_RING_CS"/>
</dbReference>
<dbReference type="OrthoDB" id="6270329at2759"/>
<sequence length="409" mass="45268">MTATTKAAASTGSNQDARADEEPHEKQKEILPDSIVELLRRMAEEIKCSICLGTMDQPKVTPCNHTFCDGCIRQALVRREECPLCKNRFSKRSLNSVEHLEKVISTFHNLTAAYALEYGESLSQAPRHYDAEPLENLTQFFPYPEKDDGNSPSPRPTTPTANAEESASQVDTSNSDSTAPTTTAPAARTTTTDPETPSGLDFSCFDVNLDLLSTEDAALLAEQMLNMMLHVQDDPKQTAPVSTSQSSDQQTQQPQILQVKQEHDEQHPSSQSAQSTQPMQPTQPTQPSQARSSLAKFNTDYTTTFPQSYSESFFADIPTQEQASAEAKIVLCGTYLSAQKKNRMETVARSLRAKVTDDIHIPATHVVMDMRIDASMRAGYWVDEEQYQIYDNEMGCNAPKRSRASQLAG</sequence>
<dbReference type="GO" id="GO:0000724">
    <property type="term" value="P:double-strand break repair via homologous recombination"/>
    <property type="evidence" value="ECO:0007669"/>
    <property type="project" value="TreeGrafter"/>
</dbReference>
<protein>
    <recommendedName>
        <fullName evidence="11">RING-type domain-containing protein</fullName>
    </recommendedName>
</protein>
<evidence type="ECO:0000256" key="2">
    <source>
        <dbReference type="ARBA" id="ARBA00022723"/>
    </source>
</evidence>
<keyword evidence="2" id="KW-0479">Metal-binding</keyword>
<dbReference type="GO" id="GO:0045944">
    <property type="term" value="P:positive regulation of transcription by RNA polymerase II"/>
    <property type="evidence" value="ECO:0007669"/>
    <property type="project" value="TreeGrafter"/>
</dbReference>
<evidence type="ECO:0000256" key="5">
    <source>
        <dbReference type="ARBA" id="ARBA00022771"/>
    </source>
</evidence>
<feature type="compositionally biased region" description="Low complexity" evidence="10">
    <location>
        <begin position="268"/>
        <end position="293"/>
    </location>
</feature>
<evidence type="ECO:0000256" key="3">
    <source>
        <dbReference type="ARBA" id="ARBA00022737"/>
    </source>
</evidence>
<name>A0A9P6LXY2_MORAP</name>
<dbReference type="InterPro" id="IPR013083">
    <property type="entry name" value="Znf_RING/FYVE/PHD"/>
</dbReference>
<comment type="subcellular location">
    <subcellularLocation>
        <location evidence="1">Nucleus</location>
    </subcellularLocation>
</comment>
<dbReference type="PROSITE" id="PS50089">
    <property type="entry name" value="ZF_RING_2"/>
    <property type="match status" value="1"/>
</dbReference>
<evidence type="ECO:0000259" key="11">
    <source>
        <dbReference type="PROSITE" id="PS50089"/>
    </source>
</evidence>
<organism evidence="12 13">
    <name type="scientific">Mortierella alpina</name>
    <name type="common">Oleaginous fungus</name>
    <name type="synonym">Mortierella renispora</name>
    <dbReference type="NCBI Taxonomy" id="64518"/>
    <lineage>
        <taxon>Eukaryota</taxon>
        <taxon>Fungi</taxon>
        <taxon>Fungi incertae sedis</taxon>
        <taxon>Mucoromycota</taxon>
        <taxon>Mortierellomycotina</taxon>
        <taxon>Mortierellomycetes</taxon>
        <taxon>Mortierellales</taxon>
        <taxon>Mortierellaceae</taxon>
        <taxon>Mortierella</taxon>
    </lineage>
</organism>
<dbReference type="EMBL" id="JAAAHY010001328">
    <property type="protein sequence ID" value="KAF9950209.1"/>
    <property type="molecule type" value="Genomic_DNA"/>
</dbReference>
<evidence type="ECO:0000313" key="13">
    <source>
        <dbReference type="Proteomes" id="UP000738359"/>
    </source>
</evidence>
<dbReference type="SMART" id="SM00184">
    <property type="entry name" value="RING"/>
    <property type="match status" value="1"/>
</dbReference>
<dbReference type="InterPro" id="IPR001841">
    <property type="entry name" value="Znf_RING"/>
</dbReference>
<evidence type="ECO:0000256" key="4">
    <source>
        <dbReference type="ARBA" id="ARBA00022763"/>
    </source>
</evidence>
<feature type="compositionally biased region" description="Basic and acidic residues" evidence="10">
    <location>
        <begin position="17"/>
        <end position="30"/>
    </location>
</feature>
<feature type="region of interest" description="Disordered" evidence="10">
    <location>
        <begin position="140"/>
        <end position="199"/>
    </location>
</feature>
<dbReference type="GO" id="GO:0004842">
    <property type="term" value="F:ubiquitin-protein transferase activity"/>
    <property type="evidence" value="ECO:0007669"/>
    <property type="project" value="TreeGrafter"/>
</dbReference>
<dbReference type="Gene3D" id="3.30.40.10">
    <property type="entry name" value="Zinc/RING finger domain, C3HC4 (zinc finger)"/>
    <property type="match status" value="1"/>
</dbReference>
<dbReference type="InterPro" id="IPR031099">
    <property type="entry name" value="BRCA1-associated"/>
</dbReference>
<comment type="caution">
    <text evidence="12">The sequence shown here is derived from an EMBL/GenBank/DDBJ whole genome shotgun (WGS) entry which is preliminary data.</text>
</comment>
<dbReference type="SUPFAM" id="SSF57850">
    <property type="entry name" value="RING/U-box"/>
    <property type="match status" value="1"/>
</dbReference>
<dbReference type="Pfam" id="PF13923">
    <property type="entry name" value="zf-C3HC4_2"/>
    <property type="match status" value="1"/>
</dbReference>
<evidence type="ECO:0000256" key="9">
    <source>
        <dbReference type="PROSITE-ProRule" id="PRU00175"/>
    </source>
</evidence>
<dbReference type="GO" id="GO:0008270">
    <property type="term" value="F:zinc ion binding"/>
    <property type="evidence" value="ECO:0007669"/>
    <property type="project" value="UniProtKB-KW"/>
</dbReference>
<keyword evidence="4" id="KW-0227">DNA damage</keyword>
<gene>
    <name evidence="12" type="ORF">BGZ70_001460</name>
</gene>
<keyword evidence="5 9" id="KW-0863">Zinc-finger</keyword>
<evidence type="ECO:0000313" key="12">
    <source>
        <dbReference type="EMBL" id="KAF9950209.1"/>
    </source>
</evidence>
<feature type="region of interest" description="Disordered" evidence="10">
    <location>
        <begin position="1"/>
        <end position="30"/>
    </location>
</feature>
<feature type="compositionally biased region" description="Low complexity" evidence="10">
    <location>
        <begin position="1"/>
        <end position="11"/>
    </location>
</feature>